<dbReference type="AlphaFoldDB" id="A0A0N0P5N9"/>
<dbReference type="InterPro" id="IPR051828">
    <property type="entry name" value="HAD-like_hydrolase_domain"/>
</dbReference>
<dbReference type="SUPFAM" id="SSF56784">
    <property type="entry name" value="HAD-like"/>
    <property type="match status" value="1"/>
</dbReference>
<dbReference type="InterPro" id="IPR023214">
    <property type="entry name" value="HAD_sf"/>
</dbReference>
<gene>
    <name evidence="1" type="ORF">ABL78_4720</name>
</gene>
<organism evidence="1 2">
    <name type="scientific">Leptomonas seymouri</name>
    <dbReference type="NCBI Taxonomy" id="5684"/>
    <lineage>
        <taxon>Eukaryota</taxon>
        <taxon>Discoba</taxon>
        <taxon>Euglenozoa</taxon>
        <taxon>Kinetoplastea</taxon>
        <taxon>Metakinetoplastina</taxon>
        <taxon>Trypanosomatida</taxon>
        <taxon>Trypanosomatidae</taxon>
        <taxon>Leishmaniinae</taxon>
        <taxon>Leptomonas</taxon>
    </lineage>
</organism>
<dbReference type="PANTHER" id="PTHR46191:SF2">
    <property type="entry name" value="HALOACID DEHALOGENASE-LIKE HYDROLASE DOMAIN-CONTAINING PROTEIN 3"/>
    <property type="match status" value="1"/>
</dbReference>
<name>A0A0N0P5N9_LEPSE</name>
<dbReference type="OrthoDB" id="270674at2759"/>
<dbReference type="Gene3D" id="3.40.50.1000">
    <property type="entry name" value="HAD superfamily/HAD-like"/>
    <property type="match status" value="1"/>
</dbReference>
<dbReference type="Proteomes" id="UP000038009">
    <property type="component" value="Unassembled WGS sequence"/>
</dbReference>
<reference evidence="1 2" key="1">
    <citation type="journal article" date="2015" name="PLoS Pathog.">
        <title>Leptomonas seymouri: Adaptations to the Dixenous Life Cycle Analyzed by Genome Sequencing, Transcriptome Profiling and Co-infection with Leishmania donovani.</title>
        <authorList>
            <person name="Kraeva N."/>
            <person name="Butenko A."/>
            <person name="Hlavacova J."/>
            <person name="Kostygov A."/>
            <person name="Myskova J."/>
            <person name="Grybchuk D."/>
            <person name="Lestinova T."/>
            <person name="Votypka J."/>
            <person name="Volf P."/>
            <person name="Opperdoes F."/>
            <person name="Flegontov P."/>
            <person name="Lukes J."/>
            <person name="Yurchenko V."/>
        </authorList>
    </citation>
    <scope>NUCLEOTIDE SEQUENCE [LARGE SCALE GENOMIC DNA]</scope>
    <source>
        <strain evidence="1 2">ATCC 30220</strain>
    </source>
</reference>
<dbReference type="GO" id="GO:0005634">
    <property type="term" value="C:nucleus"/>
    <property type="evidence" value="ECO:0007669"/>
    <property type="project" value="TreeGrafter"/>
</dbReference>
<dbReference type="InterPro" id="IPR036412">
    <property type="entry name" value="HAD-like_sf"/>
</dbReference>
<dbReference type="OMA" id="ERAGCHY"/>
<dbReference type="VEuPathDB" id="TriTrypDB:Lsey_0142_0050"/>
<accession>A0A0N0P5N9</accession>
<proteinExistence type="predicted"/>
<evidence type="ECO:0000313" key="2">
    <source>
        <dbReference type="Proteomes" id="UP000038009"/>
    </source>
</evidence>
<sequence>MNTIPFTVSFDALATLIQITSGVGYQYRAAFSSFLQQHGIDLDAVCPNATCEELDVMSMKALREEIKADRATWTTTDNPKEQPIGGDSDETVLKFWGNVLTRTFQSPSLYEGAPPDVVAKVTSLLTVDTESLRQFKRYVVFDLFQSTKTQSWLPEGLRTLQSLREWNQKRVVESQSSQQDTANKLSSAPMLVLAAPPFVVSNMDPRVRTVFAQLGAFESGEDGMPPLLSRVIVARDMGLAKPSPLGLLTGVRDIAEARRADGIPGEVEMRYHIHVGDAEADRIACERAGCVYLKCDETIGATWEQLRSKLEEMEASCRNRHQ</sequence>
<protein>
    <submittedName>
        <fullName evidence="1">Uncharacterized protein</fullName>
    </submittedName>
</protein>
<dbReference type="EMBL" id="LJSK01000142">
    <property type="protein sequence ID" value="KPI86207.1"/>
    <property type="molecule type" value="Genomic_DNA"/>
</dbReference>
<keyword evidence="2" id="KW-1185">Reference proteome</keyword>
<evidence type="ECO:0000313" key="1">
    <source>
        <dbReference type="EMBL" id="KPI86207.1"/>
    </source>
</evidence>
<dbReference type="PANTHER" id="PTHR46191">
    <property type="match status" value="1"/>
</dbReference>
<comment type="caution">
    <text evidence="1">The sequence shown here is derived from an EMBL/GenBank/DDBJ whole genome shotgun (WGS) entry which is preliminary data.</text>
</comment>